<dbReference type="Proteomes" id="UP000542776">
    <property type="component" value="Unassembled WGS sequence"/>
</dbReference>
<name>A0A7W6H940_9HYPH</name>
<evidence type="ECO:0000313" key="2">
    <source>
        <dbReference type="Proteomes" id="UP000542776"/>
    </source>
</evidence>
<organism evidence="1 2">
    <name type="scientific">Aureimonas pseudogalii</name>
    <dbReference type="NCBI Taxonomy" id="1744844"/>
    <lineage>
        <taxon>Bacteria</taxon>
        <taxon>Pseudomonadati</taxon>
        <taxon>Pseudomonadota</taxon>
        <taxon>Alphaproteobacteria</taxon>
        <taxon>Hyphomicrobiales</taxon>
        <taxon>Aurantimonadaceae</taxon>
        <taxon>Aureimonas</taxon>
    </lineage>
</organism>
<keyword evidence="2" id="KW-1185">Reference proteome</keyword>
<dbReference type="EMBL" id="JACIEK010000038">
    <property type="protein sequence ID" value="MBB4000895.1"/>
    <property type="molecule type" value="Genomic_DNA"/>
</dbReference>
<reference evidence="1 2" key="1">
    <citation type="submission" date="2020-08" db="EMBL/GenBank/DDBJ databases">
        <title>Genomic Encyclopedia of Type Strains, Phase IV (KMG-IV): sequencing the most valuable type-strain genomes for metagenomic binning, comparative biology and taxonomic classification.</title>
        <authorList>
            <person name="Goeker M."/>
        </authorList>
    </citation>
    <scope>NUCLEOTIDE SEQUENCE [LARGE SCALE GENOMIC DNA]</scope>
    <source>
        <strain evidence="1 2">DSM 102238</strain>
    </source>
</reference>
<comment type="caution">
    <text evidence="1">The sequence shown here is derived from an EMBL/GenBank/DDBJ whole genome shotgun (WGS) entry which is preliminary data.</text>
</comment>
<accession>A0A7W6H940</accession>
<dbReference type="RefSeq" id="WP_183202984.1">
    <property type="nucleotide sequence ID" value="NZ_JACIEK010000038.1"/>
</dbReference>
<dbReference type="AlphaFoldDB" id="A0A7W6H940"/>
<proteinExistence type="predicted"/>
<protein>
    <submittedName>
        <fullName evidence="1">Uncharacterized protein</fullName>
    </submittedName>
</protein>
<gene>
    <name evidence="1" type="ORF">GGR04_004776</name>
</gene>
<sequence length="139" mass="14752">MDPTRFPLVRPDILEAIQQPDVLLQIGPSYIASLEVPTQTASASWSGFSQALIEQLVPAAIEAGVTVIDARECPIEPYRKLVVCGPMVAVGPSRAWRIDGARHSLSSLTTTDYAPLYAAIGATVHNMPLSSGEPQAIAA</sequence>
<evidence type="ECO:0000313" key="1">
    <source>
        <dbReference type="EMBL" id="MBB4000895.1"/>
    </source>
</evidence>